<keyword evidence="3" id="KW-1185">Reference proteome</keyword>
<feature type="compositionally biased region" description="Basic and acidic residues" evidence="1">
    <location>
        <begin position="384"/>
        <end position="393"/>
    </location>
</feature>
<feature type="compositionally biased region" description="Basic and acidic residues" evidence="1">
    <location>
        <begin position="309"/>
        <end position="325"/>
    </location>
</feature>
<feature type="compositionally biased region" description="Basic residues" evidence="1">
    <location>
        <begin position="16"/>
        <end position="36"/>
    </location>
</feature>
<feature type="compositionally biased region" description="Basic residues" evidence="1">
    <location>
        <begin position="343"/>
        <end position="353"/>
    </location>
</feature>
<dbReference type="EMBL" id="JABMIG020000001">
    <property type="protein sequence ID" value="KAL3805879.1"/>
    <property type="molecule type" value="Genomic_DNA"/>
</dbReference>
<reference evidence="2 3" key="1">
    <citation type="journal article" date="2020" name="G3 (Bethesda)">
        <title>Improved Reference Genome for Cyclotella cryptica CCMP332, a Model for Cell Wall Morphogenesis, Salinity Adaptation, and Lipid Production in Diatoms (Bacillariophyta).</title>
        <authorList>
            <person name="Roberts W.R."/>
            <person name="Downey K.M."/>
            <person name="Ruck E.C."/>
            <person name="Traller J.C."/>
            <person name="Alverson A.J."/>
        </authorList>
    </citation>
    <scope>NUCLEOTIDE SEQUENCE [LARGE SCALE GENOMIC DNA]</scope>
    <source>
        <strain evidence="2 3">CCMP332</strain>
    </source>
</reference>
<evidence type="ECO:0000256" key="1">
    <source>
        <dbReference type="SAM" id="MobiDB-lite"/>
    </source>
</evidence>
<feature type="compositionally biased region" description="Basic residues" evidence="1">
    <location>
        <begin position="192"/>
        <end position="205"/>
    </location>
</feature>
<gene>
    <name evidence="2" type="ORF">HJC23_007840</name>
</gene>
<dbReference type="Proteomes" id="UP001516023">
    <property type="component" value="Unassembled WGS sequence"/>
</dbReference>
<dbReference type="InterPro" id="IPR019129">
    <property type="entry name" value="Folate-sensitive_fs_Fra10Ac1"/>
</dbReference>
<sequence length="408" mass="46295">MSHHAQYNSDSSLSSTHRHRRRKHDHDGNHHKKSRRTNSSSHAAPSDYAQLRSHFQFVLPEDDGDGSTCQKYGSTWQQRMVLHYHSHLYKEYVLADLSRVSKGGPIGLRWRTEGEVKSGRGFRSCGNLACVQQSQKTLSTEEEYTRRARAALGVGVAENGGKIPTGVVLPNEEASEAIESYLRSCEEEERRSRKKRANRERRRKNQRENKSRGDDDSSQGKESRRQESKEQEQLSRVPHGIGLHDYEVDFAYVEHNQQKRELVKVRLCLRCAPLIFSGKNAATKARQAREKAAREASATCLGGEAETTSGDHNRNNRHDSIHENDGSIGEENNGKKVDNVDRKKSHKRRHRKDSSRMSRSNSLSSSSASDSYCSSDDCALSLPSKDREKELKSAKNRLKKRQREAGFA</sequence>
<evidence type="ECO:0000313" key="2">
    <source>
        <dbReference type="EMBL" id="KAL3805879.1"/>
    </source>
</evidence>
<protein>
    <submittedName>
        <fullName evidence="2">Uncharacterized protein</fullName>
    </submittedName>
</protein>
<comment type="caution">
    <text evidence="2">The sequence shown here is derived from an EMBL/GenBank/DDBJ whole genome shotgun (WGS) entry which is preliminary data.</text>
</comment>
<feature type="compositionally biased region" description="Low complexity" evidence="1">
    <location>
        <begin position="357"/>
        <end position="381"/>
    </location>
</feature>
<feature type="compositionally biased region" description="Basic and acidic residues" evidence="1">
    <location>
        <begin position="206"/>
        <end position="233"/>
    </location>
</feature>
<accession>A0ABD3R053</accession>
<feature type="compositionally biased region" description="Basic and acidic residues" evidence="1">
    <location>
        <begin position="332"/>
        <end position="342"/>
    </location>
</feature>
<evidence type="ECO:0000313" key="3">
    <source>
        <dbReference type="Proteomes" id="UP001516023"/>
    </source>
</evidence>
<name>A0ABD3R053_9STRA</name>
<dbReference type="Pfam" id="PF09725">
    <property type="entry name" value="Fra10Ac1"/>
    <property type="match status" value="1"/>
</dbReference>
<feature type="region of interest" description="Disordered" evidence="1">
    <location>
        <begin position="1"/>
        <end position="45"/>
    </location>
</feature>
<feature type="region of interest" description="Disordered" evidence="1">
    <location>
        <begin position="295"/>
        <end position="408"/>
    </location>
</feature>
<feature type="region of interest" description="Disordered" evidence="1">
    <location>
        <begin position="189"/>
        <end position="240"/>
    </location>
</feature>
<proteinExistence type="predicted"/>
<dbReference type="AlphaFoldDB" id="A0ABD3R053"/>
<organism evidence="2 3">
    <name type="scientific">Cyclotella cryptica</name>
    <dbReference type="NCBI Taxonomy" id="29204"/>
    <lineage>
        <taxon>Eukaryota</taxon>
        <taxon>Sar</taxon>
        <taxon>Stramenopiles</taxon>
        <taxon>Ochrophyta</taxon>
        <taxon>Bacillariophyta</taxon>
        <taxon>Coscinodiscophyceae</taxon>
        <taxon>Thalassiosirophycidae</taxon>
        <taxon>Stephanodiscales</taxon>
        <taxon>Stephanodiscaceae</taxon>
        <taxon>Cyclotella</taxon>
    </lineage>
</organism>